<dbReference type="Pfam" id="PF00583">
    <property type="entry name" value="Acetyltransf_1"/>
    <property type="match status" value="1"/>
</dbReference>
<comment type="caution">
    <text evidence="4">The sequence shown here is derived from an EMBL/GenBank/DDBJ whole genome shotgun (WGS) entry which is preliminary data.</text>
</comment>
<dbReference type="EMBL" id="JAADJS010000002">
    <property type="protein sequence ID" value="NGX87755.1"/>
    <property type="molecule type" value="Genomic_DNA"/>
</dbReference>
<dbReference type="InterPro" id="IPR000182">
    <property type="entry name" value="GNAT_dom"/>
</dbReference>
<dbReference type="PANTHER" id="PTHR43877">
    <property type="entry name" value="AMINOALKYLPHOSPHONATE N-ACETYLTRANSFERASE-RELATED-RELATED"/>
    <property type="match status" value="1"/>
</dbReference>
<evidence type="ECO:0000256" key="2">
    <source>
        <dbReference type="ARBA" id="ARBA00023315"/>
    </source>
</evidence>
<proteinExistence type="predicted"/>
<dbReference type="Gene3D" id="3.40.630.30">
    <property type="match status" value="1"/>
</dbReference>
<dbReference type="CDD" id="cd04301">
    <property type="entry name" value="NAT_SF"/>
    <property type="match status" value="1"/>
</dbReference>
<reference evidence="4 5" key="2">
    <citation type="submission" date="2020-03" db="EMBL/GenBank/DDBJ databases">
        <title>Rahnella aceri sp. nov., isoated from traditional Jeju Makgeolli.</title>
        <authorList>
            <person name="Kim I.S."/>
            <person name="Jeon D."/>
        </authorList>
    </citation>
    <scope>NUCLEOTIDE SEQUENCE [LARGE SCALE GENOMIC DNA]</scope>
    <source>
        <strain evidence="4 5">Lac-M11</strain>
    </source>
</reference>
<dbReference type="InterPro" id="IPR050832">
    <property type="entry name" value="Bact_Acetyltransf"/>
</dbReference>
<feature type="domain" description="N-acetyltransferase" evidence="3">
    <location>
        <begin position="4"/>
        <end position="171"/>
    </location>
</feature>
<accession>A0A6M2B3Z6</accession>
<keyword evidence="1 4" id="KW-0808">Transferase</keyword>
<dbReference type="SUPFAM" id="SSF55729">
    <property type="entry name" value="Acyl-CoA N-acyltransferases (Nat)"/>
    <property type="match status" value="1"/>
</dbReference>
<keyword evidence="5" id="KW-1185">Reference proteome</keyword>
<evidence type="ECO:0000256" key="1">
    <source>
        <dbReference type="ARBA" id="ARBA00022679"/>
    </source>
</evidence>
<evidence type="ECO:0000313" key="5">
    <source>
        <dbReference type="Proteomes" id="UP000476696"/>
    </source>
</evidence>
<name>A0A6M2B3Z6_9GAMM</name>
<dbReference type="PROSITE" id="PS51186">
    <property type="entry name" value="GNAT"/>
    <property type="match status" value="1"/>
</dbReference>
<gene>
    <name evidence="4" type="ORF">GW579_11745</name>
</gene>
<dbReference type="AlphaFoldDB" id="A0A6M2B3Z6"/>
<evidence type="ECO:0000259" key="3">
    <source>
        <dbReference type="PROSITE" id="PS51186"/>
    </source>
</evidence>
<sequence length="177" mass="19479">MPAFSLREAAPEDIDELARLHVAIWRETYCKLAPAEAFAALDVQRRKAFWQDKFDHPAVGQGIFLAEVNGKLAGFCLASASSNPDFGEMAEIKFLYVSGDFKRQGLGKRLISKAAQHLITAGYRSVGLGVVEGNEPAIRFYSALGGREAGRYTDSGPIWRSRNIIYAWPDITLLSAV</sequence>
<keyword evidence="2" id="KW-0012">Acyltransferase</keyword>
<dbReference type="Proteomes" id="UP000476696">
    <property type="component" value="Unassembled WGS sequence"/>
</dbReference>
<organism evidence="4 5">
    <name type="scientific">Rahnella contaminans</name>
    <dbReference type="NCBI Taxonomy" id="2703882"/>
    <lineage>
        <taxon>Bacteria</taxon>
        <taxon>Pseudomonadati</taxon>
        <taxon>Pseudomonadota</taxon>
        <taxon>Gammaproteobacteria</taxon>
        <taxon>Enterobacterales</taxon>
        <taxon>Yersiniaceae</taxon>
        <taxon>Rahnella</taxon>
    </lineage>
</organism>
<dbReference type="InterPro" id="IPR016181">
    <property type="entry name" value="Acyl_CoA_acyltransferase"/>
</dbReference>
<evidence type="ECO:0000313" key="4">
    <source>
        <dbReference type="EMBL" id="NGX87755.1"/>
    </source>
</evidence>
<reference evidence="4 5" key="1">
    <citation type="submission" date="2020-01" db="EMBL/GenBank/DDBJ databases">
        <authorList>
            <person name="Lee S.D."/>
        </authorList>
    </citation>
    <scope>NUCLEOTIDE SEQUENCE [LARGE SCALE GENOMIC DNA]</scope>
    <source>
        <strain evidence="4 5">Lac-M11</strain>
    </source>
</reference>
<protein>
    <submittedName>
        <fullName evidence="4">GNAT family N-acetyltransferase</fullName>
    </submittedName>
</protein>
<dbReference type="GO" id="GO:0016747">
    <property type="term" value="F:acyltransferase activity, transferring groups other than amino-acyl groups"/>
    <property type="evidence" value="ECO:0007669"/>
    <property type="project" value="InterPro"/>
</dbReference>